<dbReference type="EMBL" id="QSHZ01000133">
    <property type="protein sequence ID" value="RHC43063.1"/>
    <property type="molecule type" value="Genomic_DNA"/>
</dbReference>
<evidence type="ECO:0000313" key="1">
    <source>
        <dbReference type="EMBL" id="RHC43063.1"/>
    </source>
</evidence>
<name>A0A414AA98_9FIRM</name>
<dbReference type="Proteomes" id="UP000283975">
    <property type="component" value="Unassembled WGS sequence"/>
</dbReference>
<sequence length="78" mass="8980">MKSLLSTPALAEKICDMKDRREKANTWSADDEQILAFLVELHILRISKAHADSESKGITEIIYKLHDEMQDERGLLIR</sequence>
<dbReference type="AlphaFoldDB" id="A0A414AA98"/>
<accession>A0A414AA98</accession>
<reference evidence="1 2" key="1">
    <citation type="submission" date="2018-08" db="EMBL/GenBank/DDBJ databases">
        <title>A genome reference for cultivated species of the human gut microbiota.</title>
        <authorList>
            <person name="Zou Y."/>
            <person name="Xue W."/>
            <person name="Luo G."/>
        </authorList>
    </citation>
    <scope>NUCLEOTIDE SEQUENCE [LARGE SCALE GENOMIC DNA]</scope>
    <source>
        <strain evidence="1 2">AM35-14</strain>
    </source>
</reference>
<evidence type="ECO:0000313" key="2">
    <source>
        <dbReference type="Proteomes" id="UP000283975"/>
    </source>
</evidence>
<dbReference type="RefSeq" id="WP_021894708.1">
    <property type="nucleotide sequence ID" value="NZ_JAUUNS010000250.1"/>
</dbReference>
<comment type="caution">
    <text evidence="1">The sequence shown here is derived from an EMBL/GenBank/DDBJ whole genome shotgun (WGS) entry which is preliminary data.</text>
</comment>
<organism evidence="1 2">
    <name type="scientific">Enterocloster bolteae</name>
    <dbReference type="NCBI Taxonomy" id="208479"/>
    <lineage>
        <taxon>Bacteria</taxon>
        <taxon>Bacillati</taxon>
        <taxon>Bacillota</taxon>
        <taxon>Clostridia</taxon>
        <taxon>Lachnospirales</taxon>
        <taxon>Lachnospiraceae</taxon>
        <taxon>Enterocloster</taxon>
    </lineage>
</organism>
<proteinExistence type="predicted"/>
<protein>
    <submittedName>
        <fullName evidence="1">Uncharacterized protein</fullName>
    </submittedName>
</protein>
<gene>
    <name evidence="1" type="ORF">DW839_33660</name>
</gene>